<protein>
    <submittedName>
        <fullName evidence="2">Uncharacterized protein</fullName>
    </submittedName>
</protein>
<keyword evidence="3" id="KW-1185">Reference proteome</keyword>
<feature type="region of interest" description="Disordered" evidence="1">
    <location>
        <begin position="1"/>
        <end position="46"/>
    </location>
</feature>
<organism evidence="2 3">
    <name type="scientific">Ameca splendens</name>
    <dbReference type="NCBI Taxonomy" id="208324"/>
    <lineage>
        <taxon>Eukaryota</taxon>
        <taxon>Metazoa</taxon>
        <taxon>Chordata</taxon>
        <taxon>Craniata</taxon>
        <taxon>Vertebrata</taxon>
        <taxon>Euteleostomi</taxon>
        <taxon>Actinopterygii</taxon>
        <taxon>Neopterygii</taxon>
        <taxon>Teleostei</taxon>
        <taxon>Neoteleostei</taxon>
        <taxon>Acanthomorphata</taxon>
        <taxon>Ovalentaria</taxon>
        <taxon>Atherinomorphae</taxon>
        <taxon>Cyprinodontiformes</taxon>
        <taxon>Goodeidae</taxon>
        <taxon>Ameca</taxon>
    </lineage>
</organism>
<evidence type="ECO:0000256" key="1">
    <source>
        <dbReference type="SAM" id="MobiDB-lite"/>
    </source>
</evidence>
<accession>A0ABV1A1T7</accession>
<proteinExistence type="predicted"/>
<dbReference type="EMBL" id="JAHRIP010078350">
    <property type="protein sequence ID" value="MEQ2312201.1"/>
    <property type="molecule type" value="Genomic_DNA"/>
</dbReference>
<feature type="compositionally biased region" description="Low complexity" evidence="1">
    <location>
        <begin position="130"/>
        <end position="141"/>
    </location>
</feature>
<feature type="non-terminal residue" evidence="2">
    <location>
        <position position="1"/>
    </location>
</feature>
<comment type="caution">
    <text evidence="2">The sequence shown here is derived from an EMBL/GenBank/DDBJ whole genome shotgun (WGS) entry which is preliminary data.</text>
</comment>
<feature type="region of interest" description="Disordered" evidence="1">
    <location>
        <begin position="63"/>
        <end position="176"/>
    </location>
</feature>
<reference evidence="2 3" key="1">
    <citation type="submission" date="2021-06" db="EMBL/GenBank/DDBJ databases">
        <authorList>
            <person name="Palmer J.M."/>
        </authorList>
    </citation>
    <scope>NUCLEOTIDE SEQUENCE [LARGE SCALE GENOMIC DNA]</scope>
    <source>
        <strain evidence="2 3">AS_MEX2019</strain>
        <tissue evidence="2">Muscle</tissue>
    </source>
</reference>
<feature type="compositionally biased region" description="Low complexity" evidence="1">
    <location>
        <begin position="71"/>
        <end position="121"/>
    </location>
</feature>
<evidence type="ECO:0000313" key="2">
    <source>
        <dbReference type="EMBL" id="MEQ2312201.1"/>
    </source>
</evidence>
<feature type="compositionally biased region" description="Low complexity" evidence="1">
    <location>
        <begin position="21"/>
        <end position="46"/>
    </location>
</feature>
<gene>
    <name evidence="2" type="ORF">AMECASPLE_028375</name>
</gene>
<sequence length="176" mass="18785">RRRCNQPRSRRLTPVNVIMRSLSGTSPSVTPTSLSSSSAELFSIQSPQVQEEFLKERLRRLESRSNVNGISSPSSTSSSSQASPLSPSSPLSSPLSPSSPLSSPFSPTPSVSPSTPWRSSPGQPDRVPALSLSSPELLSELKTARTQPLRHVPHRKGLTTVFSGRGRQVSGSSPEA</sequence>
<dbReference type="Proteomes" id="UP001469553">
    <property type="component" value="Unassembled WGS sequence"/>
</dbReference>
<evidence type="ECO:0000313" key="3">
    <source>
        <dbReference type="Proteomes" id="UP001469553"/>
    </source>
</evidence>
<feature type="compositionally biased region" description="Basic residues" evidence="1">
    <location>
        <begin position="1"/>
        <end position="11"/>
    </location>
</feature>
<name>A0ABV1A1T7_9TELE</name>